<evidence type="ECO:0000256" key="1">
    <source>
        <dbReference type="SAM" id="Phobius"/>
    </source>
</evidence>
<keyword evidence="1" id="KW-1133">Transmembrane helix</keyword>
<dbReference type="RefSeq" id="WP_095848917.1">
    <property type="nucleotide sequence ID" value="NZ_CAMKXY010000118.1"/>
</dbReference>
<evidence type="ECO:0000313" key="2">
    <source>
        <dbReference type="EMBL" id="ATA22338.1"/>
    </source>
</evidence>
<keyword evidence="1" id="KW-0472">Membrane</keyword>
<dbReference type="KEGG" id="gqu:AWC35_04720"/>
<dbReference type="Proteomes" id="UP000217182">
    <property type="component" value="Chromosome"/>
</dbReference>
<feature type="transmembrane region" description="Helical" evidence="1">
    <location>
        <begin position="35"/>
        <end position="55"/>
    </location>
</feature>
<dbReference type="EMBL" id="CP014136">
    <property type="protein sequence ID" value="ATA22338.1"/>
    <property type="molecule type" value="Genomic_DNA"/>
</dbReference>
<name>A0A250B7W3_9GAMM</name>
<keyword evidence="3" id="KW-1185">Reference proteome</keyword>
<dbReference type="InterPro" id="IPR008407">
    <property type="entry name" value="Brnchd-chn_aa_trnsp_AzlD"/>
</dbReference>
<dbReference type="Pfam" id="PF05437">
    <property type="entry name" value="AzlD"/>
    <property type="match status" value="1"/>
</dbReference>
<protein>
    <submittedName>
        <fullName evidence="2">Branched-chain amino acid ABC transporter</fullName>
    </submittedName>
</protein>
<proteinExistence type="predicted"/>
<dbReference type="OrthoDB" id="4257348at2"/>
<sequence length="103" mass="11329">MIWLTIALMGLVVFFNRYCFLAPNIPLRLPPRIKALLGFSAPAVLTAICGPIVAFDGDQWRALPDNPYLWGAVFAVILAFFLRNMLAAVALSMLIFIALCGVM</sequence>
<feature type="transmembrane region" description="Helical" evidence="1">
    <location>
        <begin position="67"/>
        <end position="100"/>
    </location>
</feature>
<feature type="transmembrane region" description="Helical" evidence="1">
    <location>
        <begin position="6"/>
        <end position="23"/>
    </location>
</feature>
<reference evidence="2 3" key="1">
    <citation type="submission" date="2016-01" db="EMBL/GenBank/DDBJ databases">
        <authorList>
            <person name="Oliw E.H."/>
        </authorList>
    </citation>
    <scope>NUCLEOTIDE SEQUENCE [LARGE SCALE GENOMIC DNA]</scope>
    <source>
        <strain evidence="2 3">FRB97</strain>
    </source>
</reference>
<gene>
    <name evidence="2" type="ORF">AWC35_04720</name>
</gene>
<evidence type="ECO:0000313" key="3">
    <source>
        <dbReference type="Proteomes" id="UP000217182"/>
    </source>
</evidence>
<accession>A0A250B7W3</accession>
<dbReference type="AlphaFoldDB" id="A0A250B7W3"/>
<keyword evidence="1" id="KW-0812">Transmembrane</keyword>
<organism evidence="2 3">
    <name type="scientific">Gibbsiella quercinecans</name>
    <dbReference type="NCBI Taxonomy" id="929813"/>
    <lineage>
        <taxon>Bacteria</taxon>
        <taxon>Pseudomonadati</taxon>
        <taxon>Pseudomonadota</taxon>
        <taxon>Gammaproteobacteria</taxon>
        <taxon>Enterobacterales</taxon>
        <taxon>Yersiniaceae</taxon>
        <taxon>Gibbsiella</taxon>
    </lineage>
</organism>